<dbReference type="AlphaFoldDB" id="A0A2N9J9C0"/>
<dbReference type="PROSITE" id="PS50888">
    <property type="entry name" value="BHLH"/>
    <property type="match status" value="1"/>
</dbReference>
<feature type="region of interest" description="Disordered" evidence="7">
    <location>
        <begin position="72"/>
        <end position="96"/>
    </location>
</feature>
<evidence type="ECO:0000256" key="4">
    <source>
        <dbReference type="ARBA" id="ARBA00023125"/>
    </source>
</evidence>
<evidence type="ECO:0000256" key="3">
    <source>
        <dbReference type="ARBA" id="ARBA00023015"/>
    </source>
</evidence>
<proteinExistence type="predicted"/>
<sequence>MEISTAKWLSELEMDDYNYIQQCHMNNLDDGFTTHDIATAMGEKFQQSFSSESYSSYPNFTKKTITATTTTTLSNSSVETSQTSFERPAKQPKTNTTWNSCIADHISPKPSSSSHILSFENSNSMLTNPQDFYGNHDTSLKLDNEMISQANIHFPPLTSKDAFENQNYAPKASLQGIKRTYSMTRNPTNAQDHIIAERKRREKLSERFIALSAIVPGLKKMDKASVLGEAIKHVKELQERIKLFEEQTKKRTVESVVFVKKSHLSVDDDTSSSNDNSESPSCEALLEIEARISENDVLIRIHCEKQKGAIVKILSEVEKLHLSVVNSSVLPFGNSTLDVTIIAQDLLQKGDEFNMTTKDLVKILRVALLK</sequence>
<dbReference type="InterPro" id="IPR054502">
    <property type="entry name" value="bHLH-TF_ACT-like_plant"/>
</dbReference>
<dbReference type="PANTHER" id="PTHR45959:SF2">
    <property type="entry name" value="BHLH TRANSCRIPTION FACTOR"/>
    <property type="match status" value="1"/>
</dbReference>
<dbReference type="GO" id="GO:0003677">
    <property type="term" value="F:DNA binding"/>
    <property type="evidence" value="ECO:0007669"/>
    <property type="project" value="UniProtKB-KW"/>
</dbReference>
<keyword evidence="4" id="KW-0238">DNA-binding</keyword>
<dbReference type="GO" id="GO:0046983">
    <property type="term" value="F:protein dimerization activity"/>
    <property type="evidence" value="ECO:0007669"/>
    <property type="project" value="InterPro"/>
</dbReference>
<evidence type="ECO:0000256" key="5">
    <source>
        <dbReference type="ARBA" id="ARBA00023163"/>
    </source>
</evidence>
<protein>
    <recommendedName>
        <fullName evidence="8">BHLH domain-containing protein</fullName>
    </recommendedName>
</protein>
<dbReference type="Pfam" id="PF00010">
    <property type="entry name" value="HLH"/>
    <property type="match status" value="1"/>
</dbReference>
<organism evidence="9">
    <name type="scientific">Fagus sylvatica</name>
    <name type="common">Beechnut</name>
    <dbReference type="NCBI Taxonomy" id="28930"/>
    <lineage>
        <taxon>Eukaryota</taxon>
        <taxon>Viridiplantae</taxon>
        <taxon>Streptophyta</taxon>
        <taxon>Embryophyta</taxon>
        <taxon>Tracheophyta</taxon>
        <taxon>Spermatophyta</taxon>
        <taxon>Magnoliopsida</taxon>
        <taxon>eudicotyledons</taxon>
        <taxon>Gunneridae</taxon>
        <taxon>Pentapetalae</taxon>
        <taxon>rosids</taxon>
        <taxon>fabids</taxon>
        <taxon>Fagales</taxon>
        <taxon>Fagaceae</taxon>
        <taxon>Fagus</taxon>
    </lineage>
</organism>
<keyword evidence="6" id="KW-0539">Nucleus</keyword>
<dbReference type="SMART" id="SM00353">
    <property type="entry name" value="HLH"/>
    <property type="match status" value="1"/>
</dbReference>
<keyword evidence="3" id="KW-0805">Transcription regulation</keyword>
<dbReference type="Pfam" id="PF22754">
    <property type="entry name" value="bHLH-TF_ACT-like_plant"/>
    <property type="match status" value="1"/>
</dbReference>
<keyword evidence="5" id="KW-0804">Transcription</keyword>
<dbReference type="PANTHER" id="PTHR45959">
    <property type="entry name" value="BHLH TRANSCRIPTION FACTOR"/>
    <property type="match status" value="1"/>
</dbReference>
<dbReference type="InterPro" id="IPR036638">
    <property type="entry name" value="HLH_DNA-bd_sf"/>
</dbReference>
<evidence type="ECO:0000313" key="9">
    <source>
        <dbReference type="EMBL" id="SPD33133.1"/>
    </source>
</evidence>
<feature type="compositionally biased region" description="Polar residues" evidence="7">
    <location>
        <begin position="73"/>
        <end position="85"/>
    </location>
</feature>
<dbReference type="SUPFAM" id="SSF47459">
    <property type="entry name" value="HLH, helix-loop-helix DNA-binding domain"/>
    <property type="match status" value="1"/>
</dbReference>
<dbReference type="FunFam" id="4.10.280.10:FF:000095">
    <property type="entry name" value="Basic helix-loop-helix family protein"/>
    <property type="match status" value="1"/>
</dbReference>
<accession>A0A2N9J9C0</accession>
<evidence type="ECO:0000256" key="7">
    <source>
        <dbReference type="SAM" id="MobiDB-lite"/>
    </source>
</evidence>
<name>A0A2N9J9C0_FAGSY</name>
<reference evidence="9" key="1">
    <citation type="submission" date="2018-02" db="EMBL/GenBank/DDBJ databases">
        <authorList>
            <person name="Cohen D.B."/>
            <person name="Kent A.D."/>
        </authorList>
    </citation>
    <scope>NUCLEOTIDE SEQUENCE</scope>
</reference>
<evidence type="ECO:0000259" key="8">
    <source>
        <dbReference type="PROSITE" id="PS50888"/>
    </source>
</evidence>
<evidence type="ECO:0000256" key="1">
    <source>
        <dbReference type="ARBA" id="ARBA00004123"/>
    </source>
</evidence>
<evidence type="ECO:0000256" key="2">
    <source>
        <dbReference type="ARBA" id="ARBA00011738"/>
    </source>
</evidence>
<evidence type="ECO:0000256" key="6">
    <source>
        <dbReference type="ARBA" id="ARBA00023242"/>
    </source>
</evidence>
<comment type="subcellular location">
    <subcellularLocation>
        <location evidence="1">Nucleus</location>
    </subcellularLocation>
</comment>
<gene>
    <name evidence="9" type="ORF">FSB_LOCUS61015</name>
</gene>
<dbReference type="Gene3D" id="4.10.280.10">
    <property type="entry name" value="Helix-loop-helix DNA-binding domain"/>
    <property type="match status" value="1"/>
</dbReference>
<dbReference type="GO" id="GO:0006355">
    <property type="term" value="P:regulation of DNA-templated transcription"/>
    <property type="evidence" value="ECO:0007669"/>
    <property type="project" value="UniProtKB-ARBA"/>
</dbReference>
<dbReference type="EMBL" id="OIVN01006437">
    <property type="protein sequence ID" value="SPD33133.1"/>
    <property type="molecule type" value="Genomic_DNA"/>
</dbReference>
<feature type="domain" description="BHLH" evidence="8">
    <location>
        <begin position="188"/>
        <end position="237"/>
    </location>
</feature>
<dbReference type="GO" id="GO:0005634">
    <property type="term" value="C:nucleus"/>
    <property type="evidence" value="ECO:0007669"/>
    <property type="project" value="UniProtKB-SubCell"/>
</dbReference>
<dbReference type="InterPro" id="IPR052610">
    <property type="entry name" value="bHLH_transcription_regulator"/>
</dbReference>
<comment type="subunit">
    <text evidence="2">Homodimer.</text>
</comment>
<dbReference type="CDD" id="cd11452">
    <property type="entry name" value="bHLH_AtNAI1_like"/>
    <property type="match status" value="1"/>
</dbReference>
<dbReference type="InterPro" id="IPR011598">
    <property type="entry name" value="bHLH_dom"/>
</dbReference>